<evidence type="ECO:0000313" key="2">
    <source>
        <dbReference type="Proteomes" id="UP000315423"/>
    </source>
</evidence>
<organism evidence="1 2">
    <name type="scientific">Candidatus Methanomarinus sp</name>
    <dbReference type="NCBI Taxonomy" id="3386244"/>
    <lineage>
        <taxon>Archaea</taxon>
        <taxon>Methanobacteriati</taxon>
        <taxon>Methanobacteriota</taxon>
        <taxon>Stenosarchaea group</taxon>
        <taxon>Methanomicrobia</taxon>
        <taxon>Methanosarcinales</taxon>
        <taxon>ANME-2 cluster</taxon>
        <taxon>Candidatus Methanocomedenaceae</taxon>
        <taxon>Candidatus Methanomarinus</taxon>
    </lineage>
</organism>
<dbReference type="EMBL" id="QYBA01000214">
    <property type="protein sequence ID" value="TKY91346.1"/>
    <property type="molecule type" value="Genomic_DNA"/>
</dbReference>
<sequence>MQSIKQCNNKIVALLPAYNEEVSIGSMVLRNREHTELVINRPLYYFTVWRIIAAGLGIELGLGFLRKFYMGESLSFGLTLSMIMLTLIGTFMAFTGIILHSISMIYDLARSG</sequence>
<gene>
    <name evidence="1" type="ORF">C5S46_06330</name>
</gene>
<protein>
    <submittedName>
        <fullName evidence="1">Uncharacterized protein</fullName>
    </submittedName>
</protein>
<dbReference type="Proteomes" id="UP000315423">
    <property type="component" value="Unassembled WGS sequence"/>
</dbReference>
<accession>A0AC61S9A9</accession>
<reference evidence="1" key="1">
    <citation type="submission" date="2018-09" db="EMBL/GenBank/DDBJ databases">
        <title>A genomic encyclopedia of anaerobic methanotrophic archaea.</title>
        <authorList>
            <person name="Skennerton C.T."/>
            <person name="Chadwick G.L."/>
            <person name="Laso-Perez R."/>
            <person name="Leu A.O."/>
            <person name="Speth D.R."/>
            <person name="Yu H."/>
            <person name="Morgan-Lang C."/>
            <person name="Hatzenpichler R."/>
            <person name="Goudeau D."/>
            <person name="Malmstrom R."/>
            <person name="Woyke T."/>
            <person name="Hallam S."/>
            <person name="Tyson G.W."/>
            <person name="Wegener G."/>
            <person name="Boetius A."/>
            <person name="Orphan V.J."/>
        </authorList>
    </citation>
    <scope>NUCLEOTIDE SEQUENCE</scope>
    <source>
        <strain evidence="1">CONS3730D10UFb2</strain>
    </source>
</reference>
<name>A0AC61S9A9_9EURY</name>
<comment type="caution">
    <text evidence="1">The sequence shown here is derived from an EMBL/GenBank/DDBJ whole genome shotgun (WGS) entry which is preliminary data.</text>
</comment>
<proteinExistence type="predicted"/>
<evidence type="ECO:0000313" key="1">
    <source>
        <dbReference type="EMBL" id="TKY91346.1"/>
    </source>
</evidence>